<name>A0A814IT83_9BILA</name>
<keyword evidence="10" id="KW-1185">Reference proteome</keyword>
<evidence type="ECO:0000313" key="8">
    <source>
        <dbReference type="EMBL" id="CAF3798695.1"/>
    </source>
</evidence>
<keyword evidence="3" id="KW-0805">Transcription regulation</keyword>
<proteinExistence type="inferred from homology"/>
<dbReference type="InterPro" id="IPR051431">
    <property type="entry name" value="TFIID_subunit_9"/>
</dbReference>
<dbReference type="GO" id="GO:0051123">
    <property type="term" value="P:RNA polymerase II preinitiation complex assembly"/>
    <property type="evidence" value="ECO:0007669"/>
    <property type="project" value="TreeGrafter"/>
</dbReference>
<evidence type="ECO:0000313" key="7">
    <source>
        <dbReference type="EMBL" id="CAF1321728.1"/>
    </source>
</evidence>
<organism evidence="6 10">
    <name type="scientific">Didymodactylos carnosus</name>
    <dbReference type="NCBI Taxonomy" id="1234261"/>
    <lineage>
        <taxon>Eukaryota</taxon>
        <taxon>Metazoa</taxon>
        <taxon>Spiralia</taxon>
        <taxon>Gnathifera</taxon>
        <taxon>Rotifera</taxon>
        <taxon>Eurotatoria</taxon>
        <taxon>Bdelloidea</taxon>
        <taxon>Philodinida</taxon>
        <taxon>Philodinidae</taxon>
        <taxon>Didymodactylos</taxon>
    </lineage>
</organism>
<evidence type="ECO:0000256" key="4">
    <source>
        <dbReference type="ARBA" id="ARBA00023163"/>
    </source>
</evidence>
<dbReference type="OrthoDB" id="341924at2759"/>
<gene>
    <name evidence="6" type="ORF">GPM918_LOCUS15113</name>
    <name evidence="7" type="ORF">OVA965_LOCUS29469</name>
    <name evidence="8" type="ORF">SRO942_LOCUS15113</name>
    <name evidence="9" type="ORF">TMI583_LOCUS30242</name>
</gene>
<sequence length="200" mass="22592">MSSGDHEQRLPKDGLIVQTMLQEMGITNYEPKLIPMVLDFMHKYTTDILEEAKLFSIHAGRKQVELDDIKLACHNWAEEHSTMPSKETLIELAKNKNRNPLPAIRNFVGPRLPPDRFCLLAPNYKLKDTEQNNHATNANGAAVLDNQQHRSVSSSFNASNVSLHSMNNATASNANFIASDLFPTKRKKVDEDDEDDDYDN</sequence>
<dbReference type="AlphaFoldDB" id="A0A814IT83"/>
<dbReference type="InterPro" id="IPR009072">
    <property type="entry name" value="Histone-fold"/>
</dbReference>
<dbReference type="Proteomes" id="UP000663829">
    <property type="component" value="Unassembled WGS sequence"/>
</dbReference>
<dbReference type="InterPro" id="IPR003162">
    <property type="entry name" value="TFIID-31"/>
</dbReference>
<comment type="similarity">
    <text evidence="2">Belongs to the TAF9 family.</text>
</comment>
<dbReference type="GO" id="GO:0000124">
    <property type="term" value="C:SAGA complex"/>
    <property type="evidence" value="ECO:0007669"/>
    <property type="project" value="TreeGrafter"/>
</dbReference>
<dbReference type="GO" id="GO:0016251">
    <property type="term" value="F:RNA polymerase II general transcription initiation factor activity"/>
    <property type="evidence" value="ECO:0007669"/>
    <property type="project" value="TreeGrafter"/>
</dbReference>
<dbReference type="GO" id="GO:0046982">
    <property type="term" value="F:protein heterodimerization activity"/>
    <property type="evidence" value="ECO:0007669"/>
    <property type="project" value="InterPro"/>
</dbReference>
<keyword evidence="4" id="KW-0804">Transcription</keyword>
<dbReference type="EMBL" id="CAJNOQ010003746">
    <property type="protein sequence ID" value="CAF1027649.1"/>
    <property type="molecule type" value="Genomic_DNA"/>
</dbReference>
<reference evidence="6" key="1">
    <citation type="submission" date="2021-02" db="EMBL/GenBank/DDBJ databases">
        <authorList>
            <person name="Nowell W R."/>
        </authorList>
    </citation>
    <scope>NUCLEOTIDE SEQUENCE</scope>
</reference>
<dbReference type="Gene3D" id="1.10.20.10">
    <property type="entry name" value="Histone, subunit A"/>
    <property type="match status" value="1"/>
</dbReference>
<dbReference type="GO" id="GO:0005669">
    <property type="term" value="C:transcription factor TFIID complex"/>
    <property type="evidence" value="ECO:0007669"/>
    <property type="project" value="TreeGrafter"/>
</dbReference>
<keyword evidence="5" id="KW-0539">Nucleus</keyword>
<dbReference type="EMBL" id="CAJOBA010042376">
    <property type="protein sequence ID" value="CAF4131886.1"/>
    <property type="molecule type" value="Genomic_DNA"/>
</dbReference>
<dbReference type="CDD" id="cd07979">
    <property type="entry name" value="HFD_TAF9"/>
    <property type="match status" value="1"/>
</dbReference>
<comment type="caution">
    <text evidence="6">The sequence shown here is derived from an EMBL/GenBank/DDBJ whole genome shotgun (WGS) entry which is preliminary data.</text>
</comment>
<dbReference type="EMBL" id="CAJOBC010003746">
    <property type="protein sequence ID" value="CAF3798695.1"/>
    <property type="molecule type" value="Genomic_DNA"/>
</dbReference>
<evidence type="ECO:0008006" key="11">
    <source>
        <dbReference type="Google" id="ProtNLM"/>
    </source>
</evidence>
<protein>
    <recommendedName>
        <fullName evidence="11">Transcription initiation factor TFIID subunit 9</fullName>
    </recommendedName>
</protein>
<dbReference type="SUPFAM" id="SSF47113">
    <property type="entry name" value="Histone-fold"/>
    <property type="match status" value="1"/>
</dbReference>
<comment type="subcellular location">
    <subcellularLocation>
        <location evidence="1">Nucleus</location>
    </subcellularLocation>
</comment>
<evidence type="ECO:0000256" key="5">
    <source>
        <dbReference type="ARBA" id="ARBA00023242"/>
    </source>
</evidence>
<evidence type="ECO:0000256" key="1">
    <source>
        <dbReference type="ARBA" id="ARBA00004123"/>
    </source>
</evidence>
<accession>A0A814IT83</accession>
<evidence type="ECO:0000313" key="9">
    <source>
        <dbReference type="EMBL" id="CAF4131886.1"/>
    </source>
</evidence>
<dbReference type="PANTHER" id="PTHR48068:SF4">
    <property type="entry name" value="TATA-BOX BINDING PROTEIN ASSOCIATED FACTOR 9"/>
    <property type="match status" value="1"/>
</dbReference>
<dbReference type="Proteomes" id="UP000681722">
    <property type="component" value="Unassembled WGS sequence"/>
</dbReference>
<evidence type="ECO:0000256" key="3">
    <source>
        <dbReference type="ARBA" id="ARBA00023015"/>
    </source>
</evidence>
<evidence type="ECO:0000313" key="10">
    <source>
        <dbReference type="Proteomes" id="UP000663829"/>
    </source>
</evidence>
<evidence type="ECO:0000313" key="6">
    <source>
        <dbReference type="EMBL" id="CAF1027649.1"/>
    </source>
</evidence>
<dbReference type="GO" id="GO:0003713">
    <property type="term" value="F:transcription coactivator activity"/>
    <property type="evidence" value="ECO:0007669"/>
    <property type="project" value="TreeGrafter"/>
</dbReference>
<dbReference type="PANTHER" id="PTHR48068">
    <property type="entry name" value="TAF9 RNA POLYMERASE II, TATA BOX-BINDING PROTEIN (TBP)-ASSOCIATED FACTOR"/>
    <property type="match status" value="1"/>
</dbReference>
<dbReference type="Proteomes" id="UP000682733">
    <property type="component" value="Unassembled WGS sequence"/>
</dbReference>
<dbReference type="EMBL" id="CAJNOK010020774">
    <property type="protein sequence ID" value="CAF1321728.1"/>
    <property type="molecule type" value="Genomic_DNA"/>
</dbReference>
<dbReference type="Proteomes" id="UP000677228">
    <property type="component" value="Unassembled WGS sequence"/>
</dbReference>
<evidence type="ECO:0000256" key="2">
    <source>
        <dbReference type="ARBA" id="ARBA00007646"/>
    </source>
</evidence>
<dbReference type="Pfam" id="PF02291">
    <property type="entry name" value="TFIID-31kDa"/>
    <property type="match status" value="1"/>
</dbReference>